<evidence type="ECO:0000256" key="2">
    <source>
        <dbReference type="SAM" id="SignalP"/>
    </source>
</evidence>
<gene>
    <name evidence="3" type="ORF">CORT_0A05820</name>
</gene>
<dbReference type="eggNOG" id="ENOG502T2TV">
    <property type="taxonomic scope" value="Eukaryota"/>
</dbReference>
<evidence type="ECO:0000256" key="1">
    <source>
        <dbReference type="SAM" id="Phobius"/>
    </source>
</evidence>
<feature type="transmembrane region" description="Helical" evidence="1">
    <location>
        <begin position="401"/>
        <end position="425"/>
    </location>
</feature>
<keyword evidence="1" id="KW-1133">Transmembrane helix</keyword>
<dbReference type="OrthoDB" id="4022842at2759"/>
<evidence type="ECO:0000313" key="3">
    <source>
        <dbReference type="EMBL" id="CCG20969.1"/>
    </source>
</evidence>
<name>H8WY22_CANO9</name>
<dbReference type="RefSeq" id="XP_003866409.1">
    <property type="nucleotide sequence ID" value="XM_003866361.1"/>
</dbReference>
<feature type="chain" id="PRO_5003617056" evidence="2">
    <location>
        <begin position="23"/>
        <end position="487"/>
    </location>
</feature>
<keyword evidence="4" id="KW-1185">Reference proteome</keyword>
<accession>H8WY22</accession>
<reference evidence="3 4" key="1">
    <citation type="journal article" date="2012" name="PLoS ONE">
        <title>Sequence and analysis of the genome of the pathogenic yeast Candida orthopsilosis.</title>
        <authorList>
            <person name="Riccombeni A."/>
            <person name="Vidanes G."/>
            <person name="Proux-Wera E."/>
            <person name="Wolfe K.H."/>
            <person name="Butler G."/>
        </authorList>
    </citation>
    <scope>NUCLEOTIDE SEQUENCE [LARGE SCALE GENOMIC DNA]</scope>
    <source>
        <strain evidence="3 4">Co 90-125</strain>
    </source>
</reference>
<dbReference type="KEGG" id="cot:CORT_0A05820"/>
<dbReference type="HOGENOM" id="CLU_041160_0_0_1"/>
<feature type="transmembrane region" description="Helical" evidence="1">
    <location>
        <begin position="218"/>
        <end position="239"/>
    </location>
</feature>
<feature type="transmembrane region" description="Helical" evidence="1">
    <location>
        <begin position="340"/>
        <end position="365"/>
    </location>
</feature>
<dbReference type="EMBL" id="HE681719">
    <property type="protein sequence ID" value="CCG20969.1"/>
    <property type="molecule type" value="Genomic_DNA"/>
</dbReference>
<protein>
    <submittedName>
        <fullName evidence="3">Uncharacterized protein</fullName>
    </submittedName>
</protein>
<sequence length="487" mass="55801">MLGSIAYTPYFVLLLLSTTVDAWYDPPTILSYEKGLSCSRVERSSKLEDAYITFHVDLMIADLKIPGLIFHYPDIVNFSSIPTIEEVNQLYPKEKKRLYKRSLTEDGKFNLEAAEGYTVDESKLWTGIVDKDTKFNIPQSGIYCAYIAPDNKNQANFNLPIVFKNHYGSLSLRNYVFYSQLKFLVPISVVIFVALHRFIKVGKGSTTRNSISFISNQVIFAILVPFTVLHFYTLIVYWIKNNFYDSSQNTYITCILYTTAQLADSAFNSFTSYAIVLFAMGYGTIYYHSEKTGQYRLFPQGSLINLNLFLAGDIVLSYFTEIHSQRHSRSYGDDFNGKTTIIQISFVSIIIRIVSIFIDFVWLILPFTFYFRTKKDIATSPPITPDAKDNDKVLSSCKKTFIVIFLSTIIKAMSFAVISLLVALIGGYNLPSFPEDTDRGLVYQSALRVMMDEQESPLRWGKIWLRWIQLLVLVVSISSFWSEIRLY</sequence>
<dbReference type="Proteomes" id="UP000005018">
    <property type="component" value="Chromosome 1"/>
</dbReference>
<feature type="transmembrane region" description="Helical" evidence="1">
    <location>
        <begin position="301"/>
        <end position="320"/>
    </location>
</feature>
<feature type="signal peptide" evidence="2">
    <location>
        <begin position="1"/>
        <end position="22"/>
    </location>
</feature>
<keyword evidence="1" id="KW-0472">Membrane</keyword>
<feature type="transmembrane region" description="Helical" evidence="1">
    <location>
        <begin position="463"/>
        <end position="481"/>
    </location>
</feature>
<feature type="transmembrane region" description="Helical" evidence="1">
    <location>
        <begin position="175"/>
        <end position="198"/>
    </location>
</feature>
<keyword evidence="1" id="KW-0812">Transmembrane</keyword>
<feature type="transmembrane region" description="Helical" evidence="1">
    <location>
        <begin position="270"/>
        <end position="289"/>
    </location>
</feature>
<proteinExistence type="predicted"/>
<keyword evidence="2" id="KW-0732">Signal</keyword>
<organism evidence="3 4">
    <name type="scientific">Candida orthopsilosis (strain 90-125)</name>
    <name type="common">Yeast</name>
    <dbReference type="NCBI Taxonomy" id="1136231"/>
    <lineage>
        <taxon>Eukaryota</taxon>
        <taxon>Fungi</taxon>
        <taxon>Dikarya</taxon>
        <taxon>Ascomycota</taxon>
        <taxon>Saccharomycotina</taxon>
        <taxon>Pichiomycetes</taxon>
        <taxon>Debaryomycetaceae</taxon>
        <taxon>Candida/Lodderomyces clade</taxon>
        <taxon>Candida</taxon>
    </lineage>
</organism>
<evidence type="ECO:0000313" key="4">
    <source>
        <dbReference type="Proteomes" id="UP000005018"/>
    </source>
</evidence>
<dbReference type="AlphaFoldDB" id="H8WY22"/>
<dbReference type="GeneID" id="14537372"/>